<evidence type="ECO:0000313" key="2">
    <source>
        <dbReference type="EMBL" id="MCK9687474.1"/>
    </source>
</evidence>
<dbReference type="Gene3D" id="1.20.1050.10">
    <property type="match status" value="1"/>
</dbReference>
<dbReference type="InterPro" id="IPR050213">
    <property type="entry name" value="GST_superfamily"/>
</dbReference>
<dbReference type="AlphaFoldDB" id="A0A9X1YJ51"/>
<dbReference type="Gene3D" id="3.40.30.10">
    <property type="entry name" value="Glutaredoxin"/>
    <property type="match status" value="1"/>
</dbReference>
<keyword evidence="3" id="KW-1185">Reference proteome</keyword>
<dbReference type="PANTHER" id="PTHR11571">
    <property type="entry name" value="GLUTATHIONE S-TRANSFERASE"/>
    <property type="match status" value="1"/>
</dbReference>
<feature type="domain" description="GST N-terminal" evidence="1">
    <location>
        <begin position="2"/>
        <end position="85"/>
    </location>
</feature>
<dbReference type="InterPro" id="IPR004045">
    <property type="entry name" value="Glutathione_S-Trfase_N"/>
</dbReference>
<dbReference type="Pfam" id="PF22119">
    <property type="entry name" value="GST_C_8"/>
    <property type="match status" value="1"/>
</dbReference>
<comment type="caution">
    <text evidence="2">The sequence shown here is derived from an EMBL/GenBank/DDBJ whole genome shotgun (WGS) entry which is preliminary data.</text>
</comment>
<dbReference type="InterPro" id="IPR036249">
    <property type="entry name" value="Thioredoxin-like_sf"/>
</dbReference>
<dbReference type="GO" id="GO:0004364">
    <property type="term" value="F:glutathione transferase activity"/>
    <property type="evidence" value="ECO:0007669"/>
    <property type="project" value="TreeGrafter"/>
</dbReference>
<proteinExistence type="predicted"/>
<dbReference type="EMBL" id="JAJLJH010000004">
    <property type="protein sequence ID" value="MCK9687474.1"/>
    <property type="molecule type" value="Genomic_DNA"/>
</dbReference>
<name>A0A9X1YJ51_9BURK</name>
<dbReference type="InterPro" id="IPR054761">
    <property type="entry name" value="GST_C_proteobact"/>
</dbReference>
<dbReference type="SUPFAM" id="SSF52833">
    <property type="entry name" value="Thioredoxin-like"/>
    <property type="match status" value="1"/>
</dbReference>
<protein>
    <submittedName>
        <fullName evidence="2">Glutathione S-transferase</fullName>
    </submittedName>
</protein>
<dbReference type="InterPro" id="IPR036282">
    <property type="entry name" value="Glutathione-S-Trfase_C_sf"/>
</dbReference>
<dbReference type="PANTHER" id="PTHR11571:SF263">
    <property type="entry name" value="GLUTATHIONE S-TRANSFERASE"/>
    <property type="match status" value="1"/>
</dbReference>
<reference evidence="2" key="1">
    <citation type="submission" date="2021-11" db="EMBL/GenBank/DDBJ databases">
        <title>BS-T2-15 a new species belonging to the Comamonadaceae family isolated from the soil of a French oak forest.</title>
        <authorList>
            <person name="Mieszkin S."/>
            <person name="Alain K."/>
        </authorList>
    </citation>
    <scope>NUCLEOTIDE SEQUENCE</scope>
    <source>
        <strain evidence="2">BS-T2-15</strain>
    </source>
</reference>
<dbReference type="PROSITE" id="PS50404">
    <property type="entry name" value="GST_NTER"/>
    <property type="match status" value="1"/>
</dbReference>
<dbReference type="Proteomes" id="UP001139353">
    <property type="component" value="Unassembled WGS sequence"/>
</dbReference>
<organism evidence="2 3">
    <name type="scientific">Scleromatobacter humisilvae</name>
    <dbReference type="NCBI Taxonomy" id="2897159"/>
    <lineage>
        <taxon>Bacteria</taxon>
        <taxon>Pseudomonadati</taxon>
        <taxon>Pseudomonadota</taxon>
        <taxon>Betaproteobacteria</taxon>
        <taxon>Burkholderiales</taxon>
        <taxon>Sphaerotilaceae</taxon>
        <taxon>Scleromatobacter</taxon>
    </lineage>
</organism>
<gene>
    <name evidence="2" type="ORF">LPC04_17355</name>
</gene>
<evidence type="ECO:0000313" key="3">
    <source>
        <dbReference type="Proteomes" id="UP001139353"/>
    </source>
</evidence>
<sequence length="233" mass="25813">MSDYALYYWQMPFRGQFIRAILAWAGQRWDEFDDGIVGKTMEANVGKQAIPFKGPPMLVDRRSDFALAQMPAIAYWLGEKHGLLPASVDGKALTLKVVNDANDIIDELSQDGGKQMWTPRRWKAFRPRLKRWMAIFEETGLRHGLTADAGHLLGGKAGVADIVTATLWSTAGERFPAIGEMLDDEAPAIAGLTGRLVSEPALANLARVSWEQFGDSYCGGEIEKSMKRVINAR</sequence>
<evidence type="ECO:0000259" key="1">
    <source>
        <dbReference type="PROSITE" id="PS50404"/>
    </source>
</evidence>
<accession>A0A9X1YJ51</accession>
<dbReference type="SUPFAM" id="SSF47616">
    <property type="entry name" value="GST C-terminal domain-like"/>
    <property type="match status" value="1"/>
</dbReference>
<dbReference type="RefSeq" id="WP_275683511.1">
    <property type="nucleotide sequence ID" value="NZ_JAJLJH010000004.1"/>
</dbReference>
<dbReference type="GO" id="GO:0006749">
    <property type="term" value="P:glutathione metabolic process"/>
    <property type="evidence" value="ECO:0007669"/>
    <property type="project" value="TreeGrafter"/>
</dbReference>